<dbReference type="InterPro" id="IPR035979">
    <property type="entry name" value="RBD_domain_sf"/>
</dbReference>
<dbReference type="SMART" id="SM00360">
    <property type="entry name" value="RRM"/>
    <property type="match status" value="2"/>
</dbReference>
<dbReference type="CDD" id="cd12693">
    <property type="entry name" value="RRM2_PTBP1_like"/>
    <property type="match status" value="1"/>
</dbReference>
<dbReference type="GO" id="GO:0003723">
    <property type="term" value="F:RNA binding"/>
    <property type="evidence" value="ECO:0007669"/>
    <property type="project" value="UniProtKB-UniRule"/>
</dbReference>
<evidence type="ECO:0000256" key="3">
    <source>
        <dbReference type="ARBA" id="ARBA00022491"/>
    </source>
</evidence>
<keyword evidence="10" id="KW-0007">Acetylation</keyword>
<keyword evidence="13" id="KW-0539">Nucleus</keyword>
<organism evidence="16 17">
    <name type="scientific">Labeo rohita</name>
    <name type="common">Indian major carp</name>
    <name type="synonym">Cyprinus rohita</name>
    <dbReference type="NCBI Taxonomy" id="84645"/>
    <lineage>
        <taxon>Eukaryota</taxon>
        <taxon>Metazoa</taxon>
        <taxon>Chordata</taxon>
        <taxon>Craniata</taxon>
        <taxon>Vertebrata</taxon>
        <taxon>Euteleostomi</taxon>
        <taxon>Actinopterygii</taxon>
        <taxon>Neopterygii</taxon>
        <taxon>Teleostei</taxon>
        <taxon>Ostariophysi</taxon>
        <taxon>Cypriniformes</taxon>
        <taxon>Cyprinidae</taxon>
        <taxon>Labeoninae</taxon>
        <taxon>Labeonini</taxon>
        <taxon>Labeo</taxon>
    </lineage>
</organism>
<evidence type="ECO:0000256" key="9">
    <source>
        <dbReference type="ARBA" id="ARBA00022884"/>
    </source>
</evidence>
<dbReference type="InterPro" id="IPR012677">
    <property type="entry name" value="Nucleotide-bd_a/b_plait_sf"/>
</dbReference>
<evidence type="ECO:0000256" key="1">
    <source>
        <dbReference type="ARBA" id="ARBA00004123"/>
    </source>
</evidence>
<dbReference type="Pfam" id="PF11835">
    <property type="entry name" value="RRM_8"/>
    <property type="match status" value="1"/>
</dbReference>
<dbReference type="Gene3D" id="3.30.70.330">
    <property type="match status" value="4"/>
</dbReference>
<dbReference type="GO" id="GO:0006397">
    <property type="term" value="P:mRNA processing"/>
    <property type="evidence" value="ECO:0007669"/>
    <property type="project" value="UniProtKB-KW"/>
</dbReference>
<evidence type="ECO:0000256" key="14">
    <source>
        <dbReference type="PROSITE-ProRule" id="PRU00176"/>
    </source>
</evidence>
<keyword evidence="5" id="KW-0597">Phosphoprotein</keyword>
<evidence type="ECO:0000256" key="11">
    <source>
        <dbReference type="ARBA" id="ARBA00023159"/>
    </source>
</evidence>
<dbReference type="STRING" id="84645.A0A498NJ67"/>
<keyword evidence="6" id="KW-0507">mRNA processing</keyword>
<evidence type="ECO:0000256" key="2">
    <source>
        <dbReference type="ARBA" id="ARBA00019540"/>
    </source>
</evidence>
<evidence type="ECO:0000256" key="13">
    <source>
        <dbReference type="ARBA" id="ARBA00023242"/>
    </source>
</evidence>
<proteinExistence type="predicted"/>
<dbReference type="GO" id="GO:0005634">
    <property type="term" value="C:nucleus"/>
    <property type="evidence" value="ECO:0007669"/>
    <property type="project" value="UniProtKB-SubCell"/>
</dbReference>
<dbReference type="CDD" id="cd12777">
    <property type="entry name" value="RRM1_PTBP1"/>
    <property type="match status" value="1"/>
</dbReference>
<dbReference type="Pfam" id="PF13893">
    <property type="entry name" value="RRM_5"/>
    <property type="match status" value="1"/>
</dbReference>
<dbReference type="InterPro" id="IPR035000">
    <property type="entry name" value="PTBP1_RRM1"/>
</dbReference>
<protein>
    <recommendedName>
        <fullName evidence="2">Polypyrimidine tract-binding protein 1</fullName>
    </recommendedName>
</protein>
<accession>A0A498NJ67</accession>
<comment type="subcellular location">
    <subcellularLocation>
        <location evidence="1">Nucleus</location>
    </subcellularLocation>
</comment>
<evidence type="ECO:0000256" key="12">
    <source>
        <dbReference type="ARBA" id="ARBA00023187"/>
    </source>
</evidence>
<reference evidence="16 17" key="1">
    <citation type="submission" date="2018-03" db="EMBL/GenBank/DDBJ databases">
        <title>Draft genome sequence of Rohu Carp (Labeo rohita).</title>
        <authorList>
            <person name="Das P."/>
            <person name="Kushwaha B."/>
            <person name="Joshi C.G."/>
            <person name="Kumar D."/>
            <person name="Nagpure N.S."/>
            <person name="Sahoo L."/>
            <person name="Das S.P."/>
            <person name="Bit A."/>
            <person name="Patnaik S."/>
            <person name="Meher P.K."/>
            <person name="Jayasankar P."/>
            <person name="Koringa P.G."/>
            <person name="Patel N.V."/>
            <person name="Hinsu A.T."/>
            <person name="Kumar R."/>
            <person name="Pandey M."/>
            <person name="Agarwal S."/>
            <person name="Srivastava S."/>
            <person name="Singh M."/>
            <person name="Iquebal M.A."/>
            <person name="Jaiswal S."/>
            <person name="Angadi U.B."/>
            <person name="Kumar N."/>
            <person name="Raza M."/>
            <person name="Shah T.M."/>
            <person name="Rai A."/>
            <person name="Jena J.K."/>
        </authorList>
    </citation>
    <scope>NUCLEOTIDE SEQUENCE [LARGE SCALE GENOMIC DNA]</scope>
    <source>
        <strain evidence="16">DASCIFA01</strain>
        <tissue evidence="16">Testis</tissue>
    </source>
</reference>
<dbReference type="PROSITE" id="PS50102">
    <property type="entry name" value="RRM"/>
    <property type="match status" value="2"/>
</dbReference>
<keyword evidence="12" id="KW-0508">mRNA splicing</keyword>
<dbReference type="InterPro" id="IPR000504">
    <property type="entry name" value="RRM_dom"/>
</dbReference>
<dbReference type="Proteomes" id="UP000290572">
    <property type="component" value="Unassembled WGS sequence"/>
</dbReference>
<feature type="domain" description="RRM" evidence="15">
    <location>
        <begin position="191"/>
        <end position="267"/>
    </location>
</feature>
<dbReference type="GO" id="GO:0008380">
    <property type="term" value="P:RNA splicing"/>
    <property type="evidence" value="ECO:0007669"/>
    <property type="project" value="UniProtKB-KW"/>
</dbReference>
<keyword evidence="4" id="KW-1017">Isopeptide bond</keyword>
<keyword evidence="9 14" id="KW-0694">RNA-binding</keyword>
<name>A0A498NJ67_LABRO</name>
<evidence type="ECO:0000259" key="15">
    <source>
        <dbReference type="PROSITE" id="PS50102"/>
    </source>
</evidence>
<keyword evidence="11" id="KW-0010">Activator</keyword>
<evidence type="ECO:0000256" key="8">
    <source>
        <dbReference type="ARBA" id="ARBA00022843"/>
    </source>
</evidence>
<dbReference type="NCBIfam" id="TIGR01649">
    <property type="entry name" value="hnRNP-L_PTB"/>
    <property type="match status" value="1"/>
</dbReference>
<dbReference type="SUPFAM" id="SSF54928">
    <property type="entry name" value="RNA-binding domain, RBD"/>
    <property type="match status" value="3"/>
</dbReference>
<dbReference type="EMBL" id="QBIY01011430">
    <property type="protein sequence ID" value="RXN31875.1"/>
    <property type="molecule type" value="Genomic_DNA"/>
</dbReference>
<evidence type="ECO:0000256" key="5">
    <source>
        <dbReference type="ARBA" id="ARBA00022553"/>
    </source>
</evidence>
<dbReference type="FunFam" id="3.30.70.330:FF:000032">
    <property type="entry name" value="Polypyrimidine tract-binding protein 2 isoform 1"/>
    <property type="match status" value="1"/>
</dbReference>
<evidence type="ECO:0000256" key="10">
    <source>
        <dbReference type="ARBA" id="ARBA00022990"/>
    </source>
</evidence>
<keyword evidence="17" id="KW-1185">Reference proteome</keyword>
<dbReference type="InterPro" id="IPR021790">
    <property type="entry name" value="PTBP1-like_RRM2"/>
</dbReference>
<keyword evidence="7" id="KW-0677">Repeat</keyword>
<keyword evidence="8" id="KW-0832">Ubl conjugation</keyword>
<dbReference type="InterPro" id="IPR006536">
    <property type="entry name" value="HnRNP-L/PTB"/>
</dbReference>
<evidence type="ECO:0000256" key="6">
    <source>
        <dbReference type="ARBA" id="ARBA00022664"/>
    </source>
</evidence>
<dbReference type="PANTHER" id="PTHR15592">
    <property type="entry name" value="MATRIN 3/NUCLEAR PROTEIN 220-RELATED"/>
    <property type="match status" value="1"/>
</dbReference>
<evidence type="ECO:0000256" key="7">
    <source>
        <dbReference type="ARBA" id="ARBA00022737"/>
    </source>
</evidence>
<evidence type="ECO:0000313" key="16">
    <source>
        <dbReference type="EMBL" id="RXN31875.1"/>
    </source>
</evidence>
<feature type="domain" description="RRM" evidence="15">
    <location>
        <begin position="71"/>
        <end position="155"/>
    </location>
</feature>
<gene>
    <name evidence="16" type="ORF">ROHU_016510</name>
</gene>
<evidence type="ECO:0000256" key="4">
    <source>
        <dbReference type="ARBA" id="ARBA00022499"/>
    </source>
</evidence>
<dbReference type="FunFam" id="3.30.70.330:FF:000018">
    <property type="entry name" value="Polypyrimidine tract-binding protein 2 isoform 1"/>
    <property type="match status" value="1"/>
</dbReference>
<evidence type="ECO:0000313" key="17">
    <source>
        <dbReference type="Proteomes" id="UP000290572"/>
    </source>
</evidence>
<keyword evidence="3" id="KW-0678">Repressor</keyword>
<comment type="caution">
    <text evidence="16">The sequence shown here is derived from an EMBL/GenBank/DDBJ whole genome shotgun (WGS) entry which is preliminary data.</text>
</comment>
<sequence length="529" mass="57431">MDGRLETELYPMGSSYAELDVVHDIAVGTKRGSDELFSCVSSGPYIMSSAANGNDSKKFKGDIRSPSAPSRVIHVRKLPNDINEAEVISLGLPFGKVTNLLMLKGKNQAFLEMNSEEAAQTMVTYYSSVTPVIRNHPIFMQYSNHKELKTDNSPNQVRAQAALQAVNAVQTGSMTLGAVDPSGMTGPSPVLRVIVENLFYPVTLDVLHQIFSKFGTVLKVITFTKNNQFQALLQFADGLTAQHAKLALDGQNIYNGCCTLRISFSKLTSLNVKYNNDKSRDYTRPDLPTGDSQPTIEHHAVAAAFATPGIISASPYAGAHAFPPAFAIQQAAGLTIPGVPGALASLAIPGAAAAAAAASRLGFPALPGTHCVMLVSNLNPELYFSISAMSHLNGQKLYGRPLRITLSKHTTVQMPREGHEDQGLTKDYSSSPLHRFKKPGSKNYSNIFPPSSPLHLSNIPPAVVEDDLKMLFASNGALVKNFKFFHLKKTGIQRKKYGLLSNYDDTMEMAHLESDEDDTTVYEAKSLRR</sequence>
<dbReference type="AlphaFoldDB" id="A0A498NJ67"/>